<sequence length="1095" mass="124233">MIGQVSEKKMHLVRWLLAVGWLTLIFSLFYDPISPWLTAPSHSISPFRLNRWESLDSISCVKFQGVCLTEQTYSLGSSIFWAMVIPIAIVILLVFGHEFWRRICPLYFFSQIPRALGIQRKRKIVNPETNSIRYELTGVEKESWLGRNYLFLQFGLFFLGLNIRILVVNRMTLGLFLLLTIASAITVGFLFKGRSWCQYFCPMAPVQMFYTGPRGLLGSDAHLKPPQSITQSTCRTVDSSGQEKSACVSCQSPCIDIDMERSYWEGITRPDQKLVFYGYFGLMVGFYVFYFLYSGNWDYYYSGVWAHEAGQLRTLLGPGFYIFDRPIAIPKLIAAPVTLAVFCAASYFTCVSLEKAYRAYLKRKNKYHDEERVLHVCFVLCTFVSFNVFFIFGGSPNLNLLPHWTVLSFNTFIVLVSSIWLERNLARSKERYSRESLASRLRWQLDKLAVDWSKLLEGRSWQDLIPEEVYVLAKLVPSFNRADRGRVYKEVLREALEDGNVSSTESLADFKELRKQLSVTDDEHYAVIAELGVENPSLLAPQKPLSRENKLRIESYRRALDLLIQDLVAGGTPMHEAIERQQKRILALRQEYAITADEQEQVLAEMFNQDGLLLRTAETLLAGLQELAVRDQILSNSVPNPQASIYVLLRKALQERKKLMTTQLLGILELLGDSPEAFNIARSTGILAANVIAEILKSNNEELSWQKRLSARVMNSFSQQDQLSQLLPLSTQLGIAATTTQKLQTKPYFLDVTTPLFPERHIFRPEAIHNVLLELLQDLDPLVQAASLYALHQINPAVGIQQVHQILNAKHNKDWLLQETAQSILTQAQSQNEPARVPTLIVQVRAMGSTEKRIFQQPTIRVGRGHENDIVILDKRVSRQHAIFYLSDKGVTVKDLGSGNGLRVGKEHIYNQQKQLQQGDFVRFSNGDELVVLVQWEMRPLQEDPITQSKGTLEKLLWLYDSSFFQGLKANTLIELARNAYLRVYHPQQEICKIGAPAVELIVLIDGEAMVLRNDTHSNLTILPGQTIGELEVLTHSYYTATVVTAQVQSRALAVKAKDFEAALSNNPLLAMNVLAMVSARLQESLGQVAAMTQI</sequence>
<dbReference type="Gene3D" id="2.60.120.10">
    <property type="entry name" value="Jelly Rolls"/>
    <property type="match status" value="1"/>
</dbReference>
<evidence type="ECO:0000259" key="2">
    <source>
        <dbReference type="PROSITE" id="PS50006"/>
    </source>
</evidence>
<dbReference type="RefSeq" id="WP_050046876.1">
    <property type="nucleotide sequence ID" value="NZ_JHEG04000001.1"/>
</dbReference>
<keyword evidence="5" id="KW-1185">Reference proteome</keyword>
<feature type="transmembrane region" description="Helical" evidence="1">
    <location>
        <begin position="173"/>
        <end position="191"/>
    </location>
</feature>
<proteinExistence type="predicted"/>
<feature type="domain" description="Cyclic nucleotide-binding" evidence="3">
    <location>
        <begin position="964"/>
        <end position="1064"/>
    </location>
</feature>
<feature type="transmembrane region" description="Helical" evidence="1">
    <location>
        <begin position="149"/>
        <end position="167"/>
    </location>
</feature>
<dbReference type="Proteomes" id="UP000029738">
    <property type="component" value="Unassembled WGS sequence"/>
</dbReference>
<evidence type="ECO:0000256" key="1">
    <source>
        <dbReference type="SAM" id="Phobius"/>
    </source>
</evidence>
<dbReference type="CDD" id="cd00038">
    <property type="entry name" value="CAP_ED"/>
    <property type="match status" value="1"/>
</dbReference>
<dbReference type="InterPro" id="IPR008984">
    <property type="entry name" value="SMAD_FHA_dom_sf"/>
</dbReference>
<dbReference type="Pfam" id="PF00027">
    <property type="entry name" value="cNMP_binding"/>
    <property type="match status" value="1"/>
</dbReference>
<keyword evidence="1" id="KW-0472">Membrane</keyword>
<keyword evidence="1" id="KW-1133">Transmembrane helix</keyword>
<dbReference type="InterPro" id="IPR000253">
    <property type="entry name" value="FHA_dom"/>
</dbReference>
<dbReference type="EMBL" id="JHEG04000001">
    <property type="protein sequence ID" value="KAF3888457.1"/>
    <property type="molecule type" value="Genomic_DNA"/>
</dbReference>
<dbReference type="InterPro" id="IPR018490">
    <property type="entry name" value="cNMP-bd_dom_sf"/>
</dbReference>
<dbReference type="Pfam" id="PF12801">
    <property type="entry name" value="Fer4_5"/>
    <property type="match status" value="1"/>
</dbReference>
<feature type="transmembrane region" description="Helical" evidence="1">
    <location>
        <begin position="373"/>
        <end position="392"/>
    </location>
</feature>
<dbReference type="SUPFAM" id="SSF51206">
    <property type="entry name" value="cAMP-binding domain-like"/>
    <property type="match status" value="1"/>
</dbReference>
<dbReference type="InterPro" id="IPR017896">
    <property type="entry name" value="4Fe4S_Fe-S-bd"/>
</dbReference>
<name>A0A8S9T8Z9_9CYAN</name>
<feature type="transmembrane region" description="Helical" evidence="1">
    <location>
        <begin position="12"/>
        <end position="30"/>
    </location>
</feature>
<evidence type="ECO:0000313" key="4">
    <source>
        <dbReference type="EMBL" id="KAF3888457.1"/>
    </source>
</evidence>
<dbReference type="AlphaFoldDB" id="A0A8S9T8Z9"/>
<reference evidence="4" key="2">
    <citation type="submission" date="2019-11" db="EMBL/GenBank/DDBJ databases">
        <title>Improved Assembly of Tolypothrix boutellei genome.</title>
        <authorList>
            <person name="Sarangi A.N."/>
            <person name="Mukherjee M."/>
            <person name="Ghosh S."/>
            <person name="Singh D."/>
            <person name="Das A."/>
            <person name="Kant S."/>
            <person name="Prusty A."/>
            <person name="Tripathy S."/>
        </authorList>
    </citation>
    <scope>NUCLEOTIDE SEQUENCE</scope>
    <source>
        <strain evidence="4">VB521301</strain>
    </source>
</reference>
<dbReference type="InterPro" id="IPR000595">
    <property type="entry name" value="cNMP-bd_dom"/>
</dbReference>
<dbReference type="OrthoDB" id="8360592at2"/>
<gene>
    <name evidence="4" type="ORF">DA73_0400025470</name>
</gene>
<dbReference type="SUPFAM" id="SSF49879">
    <property type="entry name" value="SMAD/FHA domain"/>
    <property type="match status" value="1"/>
</dbReference>
<accession>A0A8S9T8Z9</accession>
<dbReference type="Pfam" id="PF00498">
    <property type="entry name" value="FHA"/>
    <property type="match status" value="1"/>
</dbReference>
<dbReference type="SMART" id="SM00100">
    <property type="entry name" value="cNMP"/>
    <property type="match status" value="1"/>
</dbReference>
<dbReference type="SMART" id="SM00240">
    <property type="entry name" value="FHA"/>
    <property type="match status" value="1"/>
</dbReference>
<dbReference type="Gene3D" id="2.60.200.20">
    <property type="match status" value="1"/>
</dbReference>
<protein>
    <submittedName>
        <fullName evidence="4">FHA domain-containing protein</fullName>
    </submittedName>
</protein>
<feature type="transmembrane region" description="Helical" evidence="1">
    <location>
        <begin position="333"/>
        <end position="353"/>
    </location>
</feature>
<feature type="transmembrane region" description="Helical" evidence="1">
    <location>
        <begin position="79"/>
        <end position="100"/>
    </location>
</feature>
<comment type="caution">
    <text evidence="4">The sequence shown here is derived from an EMBL/GenBank/DDBJ whole genome shotgun (WGS) entry which is preliminary data.</text>
</comment>
<dbReference type="InterPro" id="IPR014710">
    <property type="entry name" value="RmlC-like_jellyroll"/>
</dbReference>
<dbReference type="PROSITE" id="PS50042">
    <property type="entry name" value="CNMP_BINDING_3"/>
    <property type="match status" value="1"/>
</dbReference>
<evidence type="ECO:0000313" key="5">
    <source>
        <dbReference type="Proteomes" id="UP000029738"/>
    </source>
</evidence>
<feature type="transmembrane region" description="Helical" evidence="1">
    <location>
        <begin position="274"/>
        <end position="293"/>
    </location>
</feature>
<feature type="domain" description="FHA" evidence="2">
    <location>
        <begin position="860"/>
        <end position="909"/>
    </location>
</feature>
<keyword evidence="1" id="KW-0812">Transmembrane</keyword>
<dbReference type="PROSITE" id="PS50006">
    <property type="entry name" value="FHA_DOMAIN"/>
    <property type="match status" value="1"/>
</dbReference>
<dbReference type="CDD" id="cd00060">
    <property type="entry name" value="FHA"/>
    <property type="match status" value="1"/>
</dbReference>
<organism evidence="4 5">
    <name type="scientific">Tolypothrix bouteillei VB521301</name>
    <dbReference type="NCBI Taxonomy" id="1479485"/>
    <lineage>
        <taxon>Bacteria</taxon>
        <taxon>Bacillati</taxon>
        <taxon>Cyanobacteriota</taxon>
        <taxon>Cyanophyceae</taxon>
        <taxon>Nostocales</taxon>
        <taxon>Tolypothrichaceae</taxon>
        <taxon>Tolypothrix</taxon>
    </lineage>
</organism>
<evidence type="ECO:0000259" key="3">
    <source>
        <dbReference type="PROSITE" id="PS50042"/>
    </source>
</evidence>
<reference evidence="4" key="1">
    <citation type="journal article" date="2015" name="Genome Announc.">
        <title>Draft Genome Sequence of Tolypothrix boutellei Strain VB521301.</title>
        <authorList>
            <person name="Chandrababunaidu M.M."/>
            <person name="Singh D."/>
            <person name="Sen D."/>
            <person name="Bhan S."/>
            <person name="Das S."/>
            <person name="Gupta A."/>
            <person name="Adhikary S.P."/>
            <person name="Tripathy S."/>
        </authorList>
    </citation>
    <scope>NUCLEOTIDE SEQUENCE</scope>
    <source>
        <strain evidence="4">VB521301</strain>
    </source>
</reference>